<evidence type="ECO:0000313" key="3">
    <source>
        <dbReference type="Proteomes" id="UP000078459"/>
    </source>
</evidence>
<dbReference type="RefSeq" id="WP_068820907.1">
    <property type="nucleotide sequence ID" value="NZ_LWHJ01000011.1"/>
</dbReference>
<evidence type="ECO:0000256" key="1">
    <source>
        <dbReference type="SAM" id="SignalP"/>
    </source>
</evidence>
<accession>A0A179DL97</accession>
<name>A0A179DL97_9SPHI</name>
<evidence type="ECO:0000313" key="2">
    <source>
        <dbReference type="EMBL" id="OAQ41876.1"/>
    </source>
</evidence>
<dbReference type="EMBL" id="LWHJ01000011">
    <property type="protein sequence ID" value="OAQ41876.1"/>
    <property type="molecule type" value="Genomic_DNA"/>
</dbReference>
<dbReference type="OrthoDB" id="766806at2"/>
<evidence type="ECO:0008006" key="4">
    <source>
        <dbReference type="Google" id="ProtNLM"/>
    </source>
</evidence>
<reference evidence="2 3" key="1">
    <citation type="submission" date="2016-04" db="EMBL/GenBank/DDBJ databases">
        <authorList>
            <person name="Evans L.H."/>
            <person name="Alamgir A."/>
            <person name="Owens N."/>
            <person name="Weber N.D."/>
            <person name="Virtaneva K."/>
            <person name="Barbian K."/>
            <person name="Babar A."/>
            <person name="Rosenke K."/>
        </authorList>
    </citation>
    <scope>NUCLEOTIDE SEQUENCE [LARGE SCALE GENOMIC DNA]</scope>
    <source>
        <strain evidence="2 3">CCM 8644</strain>
    </source>
</reference>
<organism evidence="2 3">
    <name type="scientific">Pedobacter psychrophilus</name>
    <dbReference type="NCBI Taxonomy" id="1826909"/>
    <lineage>
        <taxon>Bacteria</taxon>
        <taxon>Pseudomonadati</taxon>
        <taxon>Bacteroidota</taxon>
        <taxon>Sphingobacteriia</taxon>
        <taxon>Sphingobacteriales</taxon>
        <taxon>Sphingobacteriaceae</taxon>
        <taxon>Pedobacter</taxon>
    </lineage>
</organism>
<protein>
    <recommendedName>
        <fullName evidence="4">Outer membrane protein beta-barrel domain-containing protein</fullName>
    </recommendedName>
</protein>
<dbReference type="STRING" id="1826909.A5893_01795"/>
<reference evidence="2 3" key="2">
    <citation type="submission" date="2016-06" db="EMBL/GenBank/DDBJ databases">
        <title>Pedobacter psychrophilus sp. nov., isolated from Antarctic fragmentary rock.</title>
        <authorList>
            <person name="Svec P."/>
        </authorList>
    </citation>
    <scope>NUCLEOTIDE SEQUENCE [LARGE SCALE GENOMIC DNA]</scope>
    <source>
        <strain evidence="2 3">CCM 8644</strain>
    </source>
</reference>
<keyword evidence="3" id="KW-1185">Reference proteome</keyword>
<dbReference type="Proteomes" id="UP000078459">
    <property type="component" value="Unassembled WGS sequence"/>
</dbReference>
<dbReference type="AlphaFoldDB" id="A0A179DL97"/>
<keyword evidence="1" id="KW-0732">Signal</keyword>
<gene>
    <name evidence="2" type="ORF">A5893_01795</name>
</gene>
<proteinExistence type="predicted"/>
<sequence length="258" mass="29001">MKKILHQLFIILLLISTIDTSAQSFSKLKDKKGDNPFEDDIFKIYGRYTSVNSEFTEDYSGITFNVGLRSDKYEKGEIRTRYENPTLGDFIYALINISSKVKDGVLEKQKYDDHAHGGGFLGWFQAYMNVVSKDKLLISPGITLGDYIYGSTYDRQPGGRQKYDPYGYYLAGGPAIMVSILPTNKIWIDGYINYDIAFLKVKNDSVDPNYQKPAFLTVGADLNTTSKLFGGIRLNKLMNSGPNKDASSRIDVSVGFCF</sequence>
<feature type="signal peptide" evidence="1">
    <location>
        <begin position="1"/>
        <end position="22"/>
    </location>
</feature>
<feature type="chain" id="PRO_5008100698" description="Outer membrane protein beta-barrel domain-containing protein" evidence="1">
    <location>
        <begin position="23"/>
        <end position="258"/>
    </location>
</feature>
<comment type="caution">
    <text evidence="2">The sequence shown here is derived from an EMBL/GenBank/DDBJ whole genome shotgun (WGS) entry which is preliminary data.</text>
</comment>